<evidence type="ECO:0000313" key="2">
    <source>
        <dbReference type="Proteomes" id="UP000317909"/>
    </source>
</evidence>
<accession>A0A517U3I9</accession>
<sequence length="101" mass="11374">MPKFHLEVPHTFTADEAKSRLERFIDSLQAQYGDKVSELEQAWNGNKLTFGFKTFGIKIAGAIEALDQKLAVTGEIPFTAMIFKGKIESEVKEKLARLMRA</sequence>
<dbReference type="InterPro" id="IPR013433">
    <property type="entry name" value="PHA_gran_rgn"/>
</dbReference>
<dbReference type="KEGG" id="llh:I41_44010"/>
<dbReference type="RefSeq" id="WP_145434879.1">
    <property type="nucleotide sequence ID" value="NZ_CP036339.1"/>
</dbReference>
<name>A0A517U3I9_9BACT</name>
<gene>
    <name evidence="1" type="ORF">I41_44010</name>
</gene>
<proteinExistence type="predicted"/>
<keyword evidence="2" id="KW-1185">Reference proteome</keyword>
<dbReference type="Pfam" id="PF09650">
    <property type="entry name" value="PHA_gran_rgn"/>
    <property type="match status" value="1"/>
</dbReference>
<protein>
    <submittedName>
        <fullName evidence="1">Polyhydroxyalkanoic acid system protein (PHA_gran_rgn)</fullName>
    </submittedName>
</protein>
<dbReference type="AlphaFoldDB" id="A0A517U3I9"/>
<dbReference type="EMBL" id="CP036339">
    <property type="protein sequence ID" value="QDT75192.1"/>
    <property type="molecule type" value="Genomic_DNA"/>
</dbReference>
<reference evidence="1 2" key="1">
    <citation type="submission" date="2019-02" db="EMBL/GenBank/DDBJ databases">
        <title>Deep-cultivation of Planctomycetes and their phenomic and genomic characterization uncovers novel biology.</title>
        <authorList>
            <person name="Wiegand S."/>
            <person name="Jogler M."/>
            <person name="Boedeker C."/>
            <person name="Pinto D."/>
            <person name="Vollmers J."/>
            <person name="Rivas-Marin E."/>
            <person name="Kohn T."/>
            <person name="Peeters S.H."/>
            <person name="Heuer A."/>
            <person name="Rast P."/>
            <person name="Oberbeckmann S."/>
            <person name="Bunk B."/>
            <person name="Jeske O."/>
            <person name="Meyerdierks A."/>
            <person name="Storesund J.E."/>
            <person name="Kallscheuer N."/>
            <person name="Luecker S."/>
            <person name="Lage O.M."/>
            <person name="Pohl T."/>
            <person name="Merkel B.J."/>
            <person name="Hornburger P."/>
            <person name="Mueller R.-W."/>
            <person name="Bruemmer F."/>
            <person name="Labrenz M."/>
            <person name="Spormann A.M."/>
            <person name="Op den Camp H."/>
            <person name="Overmann J."/>
            <person name="Amann R."/>
            <person name="Jetten M.S.M."/>
            <person name="Mascher T."/>
            <person name="Medema M.H."/>
            <person name="Devos D.P."/>
            <person name="Kaster A.-K."/>
            <person name="Ovreas L."/>
            <person name="Rohde M."/>
            <person name="Galperin M.Y."/>
            <person name="Jogler C."/>
        </authorList>
    </citation>
    <scope>NUCLEOTIDE SEQUENCE [LARGE SCALE GENOMIC DNA]</scope>
    <source>
        <strain evidence="1 2">I41</strain>
    </source>
</reference>
<evidence type="ECO:0000313" key="1">
    <source>
        <dbReference type="EMBL" id="QDT75192.1"/>
    </source>
</evidence>
<organism evidence="1 2">
    <name type="scientific">Lacipirellula limnantheis</name>
    <dbReference type="NCBI Taxonomy" id="2528024"/>
    <lineage>
        <taxon>Bacteria</taxon>
        <taxon>Pseudomonadati</taxon>
        <taxon>Planctomycetota</taxon>
        <taxon>Planctomycetia</taxon>
        <taxon>Pirellulales</taxon>
        <taxon>Lacipirellulaceae</taxon>
        <taxon>Lacipirellula</taxon>
    </lineage>
</organism>
<dbReference type="Proteomes" id="UP000317909">
    <property type="component" value="Chromosome"/>
</dbReference>
<dbReference type="OrthoDB" id="287584at2"/>